<evidence type="ECO:0000256" key="1">
    <source>
        <dbReference type="ARBA" id="ARBA00004771"/>
    </source>
</evidence>
<comment type="caution">
    <text evidence="10">The sequence shown here is derived from an EMBL/GenBank/DDBJ whole genome shotgun (WGS) entry which is preliminary data.</text>
</comment>
<evidence type="ECO:0000259" key="8">
    <source>
        <dbReference type="Pfam" id="PF03007"/>
    </source>
</evidence>
<dbReference type="PANTHER" id="PTHR31650:SF1">
    <property type="entry name" value="WAX ESTER SYNTHASE_DIACYLGLYCEROL ACYLTRANSFERASE 4-RELATED"/>
    <property type="match status" value="1"/>
</dbReference>
<feature type="domain" description="O-acyltransferase WSD1-like N-terminal" evidence="8">
    <location>
        <begin position="93"/>
        <end position="160"/>
    </location>
</feature>
<comment type="catalytic activity">
    <reaction evidence="7">
        <text>an acyl-CoA + a 1,2-diacyl-sn-glycerol = a triacyl-sn-glycerol + CoA</text>
        <dbReference type="Rhea" id="RHEA:10868"/>
        <dbReference type="ChEBI" id="CHEBI:17815"/>
        <dbReference type="ChEBI" id="CHEBI:57287"/>
        <dbReference type="ChEBI" id="CHEBI:58342"/>
        <dbReference type="ChEBI" id="CHEBI:64615"/>
        <dbReference type="EC" id="2.3.1.20"/>
    </reaction>
</comment>
<keyword evidence="3" id="KW-0808">Transferase</keyword>
<dbReference type="GO" id="GO:0005886">
    <property type="term" value="C:plasma membrane"/>
    <property type="evidence" value="ECO:0007669"/>
    <property type="project" value="TreeGrafter"/>
</dbReference>
<evidence type="ECO:0000256" key="5">
    <source>
        <dbReference type="ARBA" id="ARBA00024360"/>
    </source>
</evidence>
<dbReference type="OrthoDB" id="619536at2759"/>
<comment type="pathway">
    <text evidence="1">Glycerolipid metabolism; triacylglycerol biosynthesis.</text>
</comment>
<evidence type="ECO:0000256" key="7">
    <source>
        <dbReference type="ARBA" id="ARBA00048109"/>
    </source>
</evidence>
<dbReference type="InterPro" id="IPR023213">
    <property type="entry name" value="CAT-like_dom_sf"/>
</dbReference>
<comment type="pathway">
    <text evidence="2">Lipid metabolism.</text>
</comment>
<comment type="similarity">
    <text evidence="5">In the N-terminal section; belongs to the long-chain O-acyltransferase family.</text>
</comment>
<evidence type="ECO:0000256" key="2">
    <source>
        <dbReference type="ARBA" id="ARBA00005189"/>
    </source>
</evidence>
<evidence type="ECO:0000256" key="4">
    <source>
        <dbReference type="ARBA" id="ARBA00023315"/>
    </source>
</evidence>
<evidence type="ECO:0000256" key="3">
    <source>
        <dbReference type="ARBA" id="ARBA00022679"/>
    </source>
</evidence>
<dbReference type="AlphaFoldDB" id="A0A226F0K3"/>
<keyword evidence="4" id="KW-0012">Acyltransferase</keyword>
<name>A0A226F0K3_FOLCA</name>
<evidence type="ECO:0000313" key="10">
    <source>
        <dbReference type="EMBL" id="OXA63315.1"/>
    </source>
</evidence>
<dbReference type="InterPro" id="IPR009721">
    <property type="entry name" value="O-acyltransferase_WSD1_C"/>
</dbReference>
<dbReference type="InterPro" id="IPR004255">
    <property type="entry name" value="O-acyltransferase_WSD1_N"/>
</dbReference>
<dbReference type="EMBL" id="LNIX01000001">
    <property type="protein sequence ID" value="OXA63315.1"/>
    <property type="molecule type" value="Genomic_DNA"/>
</dbReference>
<dbReference type="Pfam" id="PF03007">
    <property type="entry name" value="WS_DGAT_cat"/>
    <property type="match status" value="1"/>
</dbReference>
<comment type="catalytic activity">
    <reaction evidence="6">
        <text>a long chain fatty alcohol + a fatty acyl-CoA = a long-chain alcohol wax ester + CoA</text>
        <dbReference type="Rhea" id="RHEA:38443"/>
        <dbReference type="ChEBI" id="CHEBI:17135"/>
        <dbReference type="ChEBI" id="CHEBI:57287"/>
        <dbReference type="ChEBI" id="CHEBI:77636"/>
        <dbReference type="ChEBI" id="CHEBI:235323"/>
        <dbReference type="EC" id="2.3.1.75"/>
    </reaction>
</comment>
<dbReference type="InterPro" id="IPR045034">
    <property type="entry name" value="O-acyltransferase_WSD1-like"/>
</dbReference>
<dbReference type="PANTHER" id="PTHR31650">
    <property type="entry name" value="O-ACYLTRANSFERASE (WSD1-LIKE) FAMILY PROTEIN"/>
    <property type="match status" value="1"/>
</dbReference>
<evidence type="ECO:0000256" key="6">
    <source>
        <dbReference type="ARBA" id="ARBA00047604"/>
    </source>
</evidence>
<reference evidence="10 11" key="1">
    <citation type="submission" date="2015-12" db="EMBL/GenBank/DDBJ databases">
        <title>The genome of Folsomia candida.</title>
        <authorList>
            <person name="Faddeeva A."/>
            <person name="Derks M.F."/>
            <person name="Anvar Y."/>
            <person name="Smit S."/>
            <person name="Van Straalen N."/>
            <person name="Roelofs D."/>
        </authorList>
    </citation>
    <scope>NUCLEOTIDE SEQUENCE [LARGE SCALE GENOMIC DNA]</scope>
    <source>
        <strain evidence="10 11">VU population</strain>
        <tissue evidence="10">Whole body</tissue>
    </source>
</reference>
<sequence>MLTPSDARFMYDRIHTCPVSTVVGRLELEGEIDPNHIRETFKTQILHAREPQDGDKLLYPEFGWTVKQFLGFAFYAKAIQPEDRVRILKDITIDQLTDVQTKLTFQPFELNEPLWDLVIIRMVPDNTPTSVLLFRFHHALFDGVGMFHLLTKMITPKSKKLTKEMCTKLVSPIRYLRMPYDFLHTCHEESRAGSFIQDKKIQTTLGDTFSPSEAASHVRFHISDPIPFSVIRQLGVRHGVSGTAVMHSAILGAVRSSFFAHVASSSTTVRVETTLLPPWKRDRLLGNNVTHGRYTAAIGEVDARKRLIRTHEALRGMKESTFPVTSALISNALSSLPRPILKQINKLHEGHERIFIGNMIGPEEKPKFCGYQSKDVSLMSGFCATYSGIIFGIITFGDTMKIGVFGNRNLLPRSGQAEEITRAFMQELDDLQIEDCAPIC</sequence>
<evidence type="ECO:0000313" key="11">
    <source>
        <dbReference type="Proteomes" id="UP000198287"/>
    </source>
</evidence>
<feature type="domain" description="O-acyltransferase WSD1 C-terminal" evidence="9">
    <location>
        <begin position="287"/>
        <end position="430"/>
    </location>
</feature>
<dbReference type="Proteomes" id="UP000198287">
    <property type="component" value="Unassembled WGS sequence"/>
</dbReference>
<dbReference type="Gene3D" id="3.30.559.10">
    <property type="entry name" value="Chloramphenicol acetyltransferase-like domain"/>
    <property type="match status" value="1"/>
</dbReference>
<dbReference type="GO" id="GO:0047196">
    <property type="term" value="F:long-chain-alcohol O-fatty-acyltransferase activity"/>
    <property type="evidence" value="ECO:0007669"/>
    <property type="project" value="UniProtKB-EC"/>
</dbReference>
<dbReference type="GO" id="GO:0004144">
    <property type="term" value="F:diacylglycerol O-acyltransferase activity"/>
    <property type="evidence" value="ECO:0007669"/>
    <property type="project" value="UniProtKB-EC"/>
</dbReference>
<keyword evidence="11" id="KW-1185">Reference proteome</keyword>
<dbReference type="UniPathway" id="UPA00282"/>
<dbReference type="GO" id="GO:0019432">
    <property type="term" value="P:triglyceride biosynthetic process"/>
    <property type="evidence" value="ECO:0007669"/>
    <property type="project" value="UniProtKB-UniPathway"/>
</dbReference>
<dbReference type="Pfam" id="PF06974">
    <property type="entry name" value="WS_DGAT_C"/>
    <property type="match status" value="1"/>
</dbReference>
<organism evidence="10 11">
    <name type="scientific">Folsomia candida</name>
    <name type="common">Springtail</name>
    <dbReference type="NCBI Taxonomy" id="158441"/>
    <lineage>
        <taxon>Eukaryota</taxon>
        <taxon>Metazoa</taxon>
        <taxon>Ecdysozoa</taxon>
        <taxon>Arthropoda</taxon>
        <taxon>Hexapoda</taxon>
        <taxon>Collembola</taxon>
        <taxon>Entomobryomorpha</taxon>
        <taxon>Isotomoidea</taxon>
        <taxon>Isotomidae</taxon>
        <taxon>Proisotominae</taxon>
        <taxon>Folsomia</taxon>
    </lineage>
</organism>
<dbReference type="SUPFAM" id="SSF52777">
    <property type="entry name" value="CoA-dependent acyltransferases"/>
    <property type="match status" value="1"/>
</dbReference>
<protein>
    <submittedName>
        <fullName evidence="10">Uncharacterized protein</fullName>
    </submittedName>
</protein>
<evidence type="ECO:0000259" key="9">
    <source>
        <dbReference type="Pfam" id="PF06974"/>
    </source>
</evidence>
<accession>A0A226F0K3</accession>
<proteinExistence type="inferred from homology"/>
<gene>
    <name evidence="10" type="ORF">Fcan01_00079</name>
</gene>